<reference evidence="1 2" key="1">
    <citation type="journal article" date="2016" name="Proc. Natl. Acad. Sci. U.S.A.">
        <title>Comparative genomics of biotechnologically important yeasts.</title>
        <authorList>
            <person name="Riley R."/>
            <person name="Haridas S."/>
            <person name="Wolfe K.H."/>
            <person name="Lopes M.R."/>
            <person name="Hittinger C.T."/>
            <person name="Goeker M."/>
            <person name="Salamov A.A."/>
            <person name="Wisecaver J.H."/>
            <person name="Long T.M."/>
            <person name="Calvey C.H."/>
            <person name="Aerts A.L."/>
            <person name="Barry K.W."/>
            <person name="Choi C."/>
            <person name="Clum A."/>
            <person name="Coughlan A.Y."/>
            <person name="Deshpande S."/>
            <person name="Douglass A.P."/>
            <person name="Hanson S.J."/>
            <person name="Klenk H.-P."/>
            <person name="LaButti K.M."/>
            <person name="Lapidus A."/>
            <person name="Lindquist E.A."/>
            <person name="Lipzen A.M."/>
            <person name="Meier-Kolthoff J.P."/>
            <person name="Ohm R.A."/>
            <person name="Otillar R.P."/>
            <person name="Pangilinan J.L."/>
            <person name="Peng Y."/>
            <person name="Rokas A."/>
            <person name="Rosa C.A."/>
            <person name="Scheuner C."/>
            <person name="Sibirny A.A."/>
            <person name="Slot J.C."/>
            <person name="Stielow J.B."/>
            <person name="Sun H."/>
            <person name="Kurtzman C.P."/>
            <person name="Blackwell M."/>
            <person name="Grigoriev I.V."/>
            <person name="Jeffries T.W."/>
        </authorList>
    </citation>
    <scope>NUCLEOTIDE SEQUENCE [LARGE SCALE GENOMIC DNA]</scope>
    <source>
        <strain evidence="1 2">DSM 6958</strain>
    </source>
</reference>
<accession>A0A1E3PE95</accession>
<dbReference type="AlphaFoldDB" id="A0A1E3PE95"/>
<protein>
    <submittedName>
        <fullName evidence="1">Uncharacterized protein</fullName>
    </submittedName>
</protein>
<gene>
    <name evidence="1" type="ORF">NADFUDRAFT_84262</name>
</gene>
<keyword evidence="2" id="KW-1185">Reference proteome</keyword>
<evidence type="ECO:0000313" key="2">
    <source>
        <dbReference type="Proteomes" id="UP000095009"/>
    </source>
</evidence>
<name>A0A1E3PE95_9ASCO</name>
<dbReference type="Proteomes" id="UP000095009">
    <property type="component" value="Unassembled WGS sequence"/>
</dbReference>
<proteinExistence type="predicted"/>
<sequence length="78" mass="8533">MLPGLYQFVEFPSVKELTLGTFSETYQWGHQKMDNRAAIDPPRSLILSKYSPGVSSGDDLSGRVKSTATVANEPAFPV</sequence>
<evidence type="ECO:0000313" key="1">
    <source>
        <dbReference type="EMBL" id="ODQ63630.1"/>
    </source>
</evidence>
<dbReference type="EMBL" id="KV454414">
    <property type="protein sequence ID" value="ODQ63630.1"/>
    <property type="molecule type" value="Genomic_DNA"/>
</dbReference>
<organism evidence="1 2">
    <name type="scientific">Nadsonia fulvescens var. elongata DSM 6958</name>
    <dbReference type="NCBI Taxonomy" id="857566"/>
    <lineage>
        <taxon>Eukaryota</taxon>
        <taxon>Fungi</taxon>
        <taxon>Dikarya</taxon>
        <taxon>Ascomycota</taxon>
        <taxon>Saccharomycotina</taxon>
        <taxon>Dipodascomycetes</taxon>
        <taxon>Dipodascales</taxon>
        <taxon>Dipodascales incertae sedis</taxon>
        <taxon>Nadsonia</taxon>
    </lineage>
</organism>